<dbReference type="GO" id="GO:0016787">
    <property type="term" value="F:hydrolase activity"/>
    <property type="evidence" value="ECO:0007669"/>
    <property type="project" value="UniProtKB-KW"/>
</dbReference>
<dbReference type="PROSITE" id="PS51194">
    <property type="entry name" value="HELICASE_CTER"/>
    <property type="match status" value="1"/>
</dbReference>
<dbReference type="GO" id="GO:0061749">
    <property type="term" value="F:forked DNA-dependent helicase activity"/>
    <property type="evidence" value="ECO:0007669"/>
    <property type="project" value="TreeGrafter"/>
</dbReference>
<evidence type="ECO:0000259" key="3">
    <source>
        <dbReference type="PROSITE" id="PS51192"/>
    </source>
</evidence>
<feature type="domain" description="Helicase ATP-binding" evidence="3">
    <location>
        <begin position="1"/>
        <end position="148"/>
    </location>
</feature>
<evidence type="ECO:0000256" key="1">
    <source>
        <dbReference type="ARBA" id="ARBA00022806"/>
    </source>
</evidence>
<sequence length="627" mass="70282">MLQPPKQNPDAKRALIIVNSTELARQSAEQVNRMFPDLSVEIDQGTKYKATGLADVTVATYQSLLRDVRLAKFDPRRLKCIIVDEAHHAAAPSYRKILAHFDPNVRHPDVDFESPNLPHLIPIVGFSATFSRHDGLALSSVFQRIVYHRDFLEMIKEQWLCNVRFTSVKADLHLSDVTINGRSGEFNPTSLAHVINTEAVNRLVVSSWLDKACSAASRRSTLVFCVNLDHLRELTDTFRQAGIDARYVYAGTPAKERKVLIDAFKAVEYPVLLNVGILTEGADIPNIDCVIVAKPTRSRNVFAQMIGRGMRLSPQTGKQDCHIIDFVDSTSRVPGIISTPTLFGLSPDEIIEDEAPEDLEERAARLFEDSDAEEVDEDDTSTRSFDSVAIPDPTSVTYIDYDNPFDLVQDGSGAPHVVNISRFGWVGCGGDIYVLECMGKGYIKIEPDVDNDGERMLYAHYVQPIPEWELSKSPFRKARFRRPRRVLTARTLDEAIRGCDKYATSKVARGNLAFGLYRTAKWRKQPASESQKTALSKWLNKSQTQDETTGKAVDVGSLTKGQAANLMTRLKHGAKGRYDKKVKQKLSLELKQARTEEKERLRSAREHITVGPLRTGDHSLQYQVSRA</sequence>
<dbReference type="SMART" id="SM00490">
    <property type="entry name" value="HELICc"/>
    <property type="match status" value="1"/>
</dbReference>
<dbReference type="InterPro" id="IPR006935">
    <property type="entry name" value="Helicase/UvrB_N"/>
</dbReference>
<dbReference type="InterPro" id="IPR027417">
    <property type="entry name" value="P-loop_NTPase"/>
</dbReference>
<protein>
    <submittedName>
        <fullName evidence="5">P-loop containing nucleoside triphosphate hydrolase protein</fullName>
    </submittedName>
</protein>
<dbReference type="PANTHER" id="PTHR47396">
    <property type="entry name" value="TYPE I RESTRICTION ENZYME ECOKI R PROTEIN"/>
    <property type="match status" value="1"/>
</dbReference>
<keyword evidence="6" id="KW-1185">Reference proteome</keyword>
<dbReference type="PROSITE" id="PS51192">
    <property type="entry name" value="HELICASE_ATP_BIND_1"/>
    <property type="match status" value="1"/>
</dbReference>
<proteinExistence type="predicted"/>
<evidence type="ECO:0000256" key="2">
    <source>
        <dbReference type="SAM" id="MobiDB-lite"/>
    </source>
</evidence>
<reference evidence="5" key="1">
    <citation type="submission" date="2016-06" db="EMBL/GenBank/DDBJ databases">
        <title>Draft Genome sequence of the fungus Inonotus baumii.</title>
        <authorList>
            <person name="Zhu H."/>
            <person name="Lin W."/>
        </authorList>
    </citation>
    <scope>NUCLEOTIDE SEQUENCE</scope>
    <source>
        <strain evidence="5">821</strain>
    </source>
</reference>
<keyword evidence="1" id="KW-0347">Helicase</keyword>
<keyword evidence="1" id="KW-0547">Nucleotide-binding</keyword>
<evidence type="ECO:0000313" key="5">
    <source>
        <dbReference type="EMBL" id="OCB88299.1"/>
    </source>
</evidence>
<feature type="compositionally biased region" description="Polar residues" evidence="2">
    <location>
        <begin position="531"/>
        <end position="547"/>
    </location>
</feature>
<dbReference type="OrthoDB" id="270584at2759"/>
<dbReference type="PANTHER" id="PTHR47396:SF1">
    <property type="entry name" value="ATP-DEPENDENT HELICASE IRC3-RELATED"/>
    <property type="match status" value="1"/>
</dbReference>
<dbReference type="Gene3D" id="3.40.50.300">
    <property type="entry name" value="P-loop containing nucleotide triphosphate hydrolases"/>
    <property type="match status" value="2"/>
</dbReference>
<dbReference type="InterPro" id="IPR014001">
    <property type="entry name" value="Helicase_ATP-bd"/>
</dbReference>
<dbReference type="EMBL" id="LNZH02000180">
    <property type="protein sequence ID" value="OCB88299.1"/>
    <property type="molecule type" value="Genomic_DNA"/>
</dbReference>
<dbReference type="Proteomes" id="UP000757232">
    <property type="component" value="Unassembled WGS sequence"/>
</dbReference>
<dbReference type="InterPro" id="IPR001650">
    <property type="entry name" value="Helicase_C-like"/>
</dbReference>
<keyword evidence="5" id="KW-0378">Hydrolase</keyword>
<dbReference type="CDD" id="cd18799">
    <property type="entry name" value="SF2_C_EcoAI-like"/>
    <property type="match status" value="1"/>
</dbReference>
<dbReference type="GO" id="GO:0005759">
    <property type="term" value="C:mitochondrial matrix"/>
    <property type="evidence" value="ECO:0007669"/>
    <property type="project" value="TreeGrafter"/>
</dbReference>
<dbReference type="GO" id="GO:0000403">
    <property type="term" value="F:Y-form DNA binding"/>
    <property type="evidence" value="ECO:0007669"/>
    <property type="project" value="TreeGrafter"/>
</dbReference>
<comment type="caution">
    <text evidence="5">The sequence shown here is derived from an EMBL/GenBank/DDBJ whole genome shotgun (WGS) entry which is preliminary data.</text>
</comment>
<name>A0A9Q5HYF8_SANBA</name>
<accession>A0A9Q5HYF8</accession>
<dbReference type="SUPFAM" id="SSF52540">
    <property type="entry name" value="P-loop containing nucleoside triphosphate hydrolases"/>
    <property type="match status" value="1"/>
</dbReference>
<dbReference type="Pfam" id="PF00271">
    <property type="entry name" value="Helicase_C"/>
    <property type="match status" value="1"/>
</dbReference>
<dbReference type="InterPro" id="IPR050742">
    <property type="entry name" value="Helicase_Restrict-Modif_Enz"/>
</dbReference>
<gene>
    <name evidence="5" type="ORF">A7U60_g4501</name>
</gene>
<dbReference type="Pfam" id="PF04851">
    <property type="entry name" value="ResIII"/>
    <property type="match status" value="1"/>
</dbReference>
<dbReference type="GO" id="GO:0005524">
    <property type="term" value="F:ATP binding"/>
    <property type="evidence" value="ECO:0007669"/>
    <property type="project" value="InterPro"/>
</dbReference>
<dbReference type="GO" id="GO:0032042">
    <property type="term" value="P:mitochondrial DNA metabolic process"/>
    <property type="evidence" value="ECO:0007669"/>
    <property type="project" value="TreeGrafter"/>
</dbReference>
<feature type="domain" description="Helicase C-terminal" evidence="4">
    <location>
        <begin position="208"/>
        <end position="367"/>
    </location>
</feature>
<dbReference type="GO" id="GO:0036121">
    <property type="term" value="F:double-stranded DNA helicase activity"/>
    <property type="evidence" value="ECO:0007669"/>
    <property type="project" value="TreeGrafter"/>
</dbReference>
<evidence type="ECO:0000313" key="6">
    <source>
        <dbReference type="Proteomes" id="UP000757232"/>
    </source>
</evidence>
<organism evidence="5 6">
    <name type="scientific">Sanghuangporus baumii</name>
    <name type="common">Phellinus baumii</name>
    <dbReference type="NCBI Taxonomy" id="108892"/>
    <lineage>
        <taxon>Eukaryota</taxon>
        <taxon>Fungi</taxon>
        <taxon>Dikarya</taxon>
        <taxon>Basidiomycota</taxon>
        <taxon>Agaricomycotina</taxon>
        <taxon>Agaricomycetes</taxon>
        <taxon>Hymenochaetales</taxon>
        <taxon>Hymenochaetaceae</taxon>
        <taxon>Sanghuangporus</taxon>
    </lineage>
</organism>
<evidence type="ECO:0000259" key="4">
    <source>
        <dbReference type="PROSITE" id="PS51194"/>
    </source>
</evidence>
<keyword evidence="1" id="KW-0067">ATP-binding</keyword>
<dbReference type="GO" id="GO:0070125">
    <property type="term" value="P:mitochondrial translational elongation"/>
    <property type="evidence" value="ECO:0007669"/>
    <property type="project" value="TreeGrafter"/>
</dbReference>
<dbReference type="AlphaFoldDB" id="A0A9Q5HYF8"/>
<feature type="region of interest" description="Disordered" evidence="2">
    <location>
        <begin position="531"/>
        <end position="551"/>
    </location>
</feature>